<evidence type="ECO:0000313" key="4">
    <source>
        <dbReference type="Proteomes" id="UP000516437"/>
    </source>
</evidence>
<accession>A0A6A1UFQ0</accession>
<dbReference type="PANTHER" id="PTHR31342:SF16">
    <property type="entry name" value="TALIN_MIDDLE DOMAIN-CONTAINING PROTEIN"/>
    <property type="match status" value="1"/>
</dbReference>
<keyword evidence="1" id="KW-0175">Coiled coil</keyword>
<reference evidence="3 4" key="1">
    <citation type="journal article" date="2019" name="Plant Biotechnol. J.">
        <title>The red bayberry genome and genetic basis of sex determination.</title>
        <authorList>
            <person name="Jia H.M."/>
            <person name="Jia H.J."/>
            <person name="Cai Q.L."/>
            <person name="Wang Y."/>
            <person name="Zhao H.B."/>
            <person name="Yang W.F."/>
            <person name="Wang G.Y."/>
            <person name="Li Y.H."/>
            <person name="Zhan D.L."/>
            <person name="Shen Y.T."/>
            <person name="Niu Q.F."/>
            <person name="Chang L."/>
            <person name="Qiu J."/>
            <person name="Zhao L."/>
            <person name="Xie H.B."/>
            <person name="Fu W.Y."/>
            <person name="Jin J."/>
            <person name="Li X.W."/>
            <person name="Jiao Y."/>
            <person name="Zhou C.C."/>
            <person name="Tu T."/>
            <person name="Chai C.Y."/>
            <person name="Gao J.L."/>
            <person name="Fan L.J."/>
            <person name="van de Weg E."/>
            <person name="Wang J.Y."/>
            <person name="Gao Z.S."/>
        </authorList>
    </citation>
    <scope>NUCLEOTIDE SEQUENCE [LARGE SCALE GENOMIC DNA]</scope>
    <source>
        <tissue evidence="3">Leaves</tissue>
    </source>
</reference>
<dbReference type="InterPro" id="IPR040265">
    <property type="entry name" value="CHUP1/IPGA1-like"/>
</dbReference>
<name>A0A6A1UFQ0_9ROSI</name>
<feature type="region of interest" description="Disordered" evidence="2">
    <location>
        <begin position="316"/>
        <end position="507"/>
    </location>
</feature>
<evidence type="ECO:0000313" key="3">
    <source>
        <dbReference type="EMBL" id="KAB1199169.1"/>
    </source>
</evidence>
<protein>
    <recommendedName>
        <fullName evidence="5">Hydroxyproline-rich glycoprotein family protein</fullName>
    </recommendedName>
</protein>
<evidence type="ECO:0008006" key="5">
    <source>
        <dbReference type="Google" id="ProtNLM"/>
    </source>
</evidence>
<feature type="compositionally biased region" description="Polar residues" evidence="2">
    <location>
        <begin position="326"/>
        <end position="344"/>
    </location>
</feature>
<organism evidence="3 4">
    <name type="scientific">Morella rubra</name>
    <name type="common">Chinese bayberry</name>
    <dbReference type="NCBI Taxonomy" id="262757"/>
    <lineage>
        <taxon>Eukaryota</taxon>
        <taxon>Viridiplantae</taxon>
        <taxon>Streptophyta</taxon>
        <taxon>Embryophyta</taxon>
        <taxon>Tracheophyta</taxon>
        <taxon>Spermatophyta</taxon>
        <taxon>Magnoliopsida</taxon>
        <taxon>eudicotyledons</taxon>
        <taxon>Gunneridae</taxon>
        <taxon>Pentapetalae</taxon>
        <taxon>rosids</taxon>
        <taxon>fabids</taxon>
        <taxon>Fagales</taxon>
        <taxon>Myricaceae</taxon>
        <taxon>Morella</taxon>
    </lineage>
</organism>
<evidence type="ECO:0000256" key="1">
    <source>
        <dbReference type="ARBA" id="ARBA00023054"/>
    </source>
</evidence>
<feature type="compositionally biased region" description="Pro residues" evidence="2">
    <location>
        <begin position="381"/>
        <end position="392"/>
    </location>
</feature>
<feature type="compositionally biased region" description="Basic and acidic residues" evidence="2">
    <location>
        <begin position="478"/>
        <end position="490"/>
    </location>
</feature>
<dbReference type="AlphaFoldDB" id="A0A6A1UFQ0"/>
<gene>
    <name evidence="3" type="ORF">CJ030_MR0G027029</name>
</gene>
<sequence>MKDHDLEKKLWKNHMEVQGMTAGNNTIGLAGNSILDMELRKKILSFRDILDLPPCDASASIDKLVMGTMEDLQKLYPEIKPNYRLLEIKGTSTDQGLTYFLGTLRSTGESWMMSHDWTDKFKYDLSSSKENINPENLVEVVLEALDSMNKMAREKFDIMDEDDMKDDSPRGYNTFGKVLRAEYYSDSNSSCCASPASPGTPTSVLSEPFNSPGKAGERGIIPYNPPTLWSLRVRAVGKLKPVDVKRLALNELSSVRGHDCSALSADKKVEESMIGVQEKSNFEVTGTIDETRDVSPERDTPEVLLSCDLKDNKPKDIVSTIDENNDSPAASVETTPMSLVTTPTEAILPLASPPPSPPNLPHATVPTGTPAELPSHAAPTKLPPSPPPPPPIASGTVRSAPPPPPPMMTSKGSPAPQSPTMALKGPPPPPPPSLPLANGAAPPPPPLLGGAKSLRPKKSATKLKRSSQMGNLYRVLKGKVEGSSDLDGKSRNGRKTAIPGSGGGKQGMADALAEITRRSGYFQQIEVDVQKYAKPITELKSAINTFRAKDMTELIKFQKNVESILEHLTDESQVLARFEGFPVKKLETLRTAAALYSKLDSIFTQLHNWKIVAPLGQLLDNVERYFTKIKGEVDALERTKDEESKKFQSHNIDFDFNILIRIKEAMVDVSSSCMEWALKESRDARATEKKEPGSKSNSRTKGCVKMLWRAFQFAFRVYTFAGGHDDRADMLTRELAHEIENDPHH</sequence>
<evidence type="ECO:0000256" key="2">
    <source>
        <dbReference type="SAM" id="MobiDB-lite"/>
    </source>
</evidence>
<dbReference type="EMBL" id="RXIC02000492">
    <property type="protein sequence ID" value="KAB1199169.1"/>
    <property type="molecule type" value="Genomic_DNA"/>
</dbReference>
<comment type="caution">
    <text evidence="3">The sequence shown here is derived from an EMBL/GenBank/DDBJ whole genome shotgun (WGS) entry which is preliminary data.</text>
</comment>
<dbReference type="OrthoDB" id="2020598at2759"/>
<dbReference type="SUPFAM" id="SSF101447">
    <property type="entry name" value="Formin homology 2 domain (FH2 domain)"/>
    <property type="match status" value="1"/>
</dbReference>
<dbReference type="Proteomes" id="UP000516437">
    <property type="component" value="Unassembled WGS sequence"/>
</dbReference>
<dbReference type="PANTHER" id="PTHR31342">
    <property type="entry name" value="PROTEIN CHUP1, CHLOROPLASTIC"/>
    <property type="match status" value="1"/>
</dbReference>
<proteinExistence type="predicted"/>
<feature type="compositionally biased region" description="Pro residues" evidence="2">
    <location>
        <begin position="351"/>
        <end position="360"/>
    </location>
</feature>
<feature type="compositionally biased region" description="Pro residues" evidence="2">
    <location>
        <begin position="425"/>
        <end position="434"/>
    </location>
</feature>
<feature type="compositionally biased region" description="Basic residues" evidence="2">
    <location>
        <begin position="454"/>
        <end position="465"/>
    </location>
</feature>
<keyword evidence="4" id="KW-1185">Reference proteome</keyword>